<dbReference type="GO" id="GO:0008270">
    <property type="term" value="F:zinc ion binding"/>
    <property type="evidence" value="ECO:0007669"/>
    <property type="project" value="UniProtKB-KW"/>
</dbReference>
<dbReference type="InterPro" id="IPR013083">
    <property type="entry name" value="Znf_RING/FYVE/PHD"/>
</dbReference>
<feature type="region of interest" description="Disordered" evidence="2">
    <location>
        <begin position="174"/>
        <end position="201"/>
    </location>
</feature>
<dbReference type="SUPFAM" id="SSF57850">
    <property type="entry name" value="RING/U-box"/>
    <property type="match status" value="1"/>
</dbReference>
<keyword evidence="1" id="KW-0862">Zinc</keyword>
<feature type="zinc finger region" description="C3H1-type" evidence="1">
    <location>
        <begin position="242"/>
        <end position="269"/>
    </location>
</feature>
<dbReference type="FunFam" id="3.30.40.10:FF:000791">
    <property type="entry name" value="Putative RNA binding protein"/>
    <property type="match status" value="1"/>
</dbReference>
<feature type="domain" description="C3H1-type" evidence="3">
    <location>
        <begin position="242"/>
        <end position="269"/>
    </location>
</feature>
<organism evidence="4">
    <name type="scientific">Trypanosoma congolense (strain IL3000)</name>
    <dbReference type="NCBI Taxonomy" id="1068625"/>
    <lineage>
        <taxon>Eukaryota</taxon>
        <taxon>Discoba</taxon>
        <taxon>Euglenozoa</taxon>
        <taxon>Kinetoplastea</taxon>
        <taxon>Metakinetoplastina</taxon>
        <taxon>Trypanosomatida</taxon>
        <taxon>Trypanosomatidae</taxon>
        <taxon>Trypanosoma</taxon>
        <taxon>Nannomonas</taxon>
    </lineage>
</organism>
<evidence type="ECO:0000313" key="4">
    <source>
        <dbReference type="EMBL" id="CCC94499.1"/>
    </source>
</evidence>
<dbReference type="AlphaFoldDB" id="G0UYN2"/>
<evidence type="ECO:0000256" key="2">
    <source>
        <dbReference type="SAM" id="MobiDB-lite"/>
    </source>
</evidence>
<sequence>MNNVGANSWTGSHNEGDAISASAAPIMTPSAAYQAALSSMIELQQGIVGYEERVTQVVQQINSLANMIESLRQHYNAVVDERDYIKRALEAAEGCTSNVQQLLHRYAAVNDPVVASDGYTYEREVITAYLNECQAMKNIPMSQQTGKELTMMLLPNRSFKRLLSQLLDVKQSDARGVGPSVDNNSSSGSPSRGGPCPTVAHGAAREEVGGKGTAVEPDSERLHPCVRVYGYCNYKDSCAYALYPYDACLSHLKGKCRFRSQCHERHVDFRGQMGQGEDSRGGSGGHLM</sequence>
<name>G0UYN2_TRYCI</name>
<dbReference type="PANTHER" id="PTHR19851:SF7">
    <property type="entry name" value="F-BOX DOMAIN-CONTAINING PROTEIN"/>
    <property type="match status" value="1"/>
</dbReference>
<proteinExistence type="predicted"/>
<keyword evidence="1" id="KW-0863">Zinc-finger</keyword>
<evidence type="ECO:0000259" key="3">
    <source>
        <dbReference type="PROSITE" id="PS50103"/>
    </source>
</evidence>
<protein>
    <submittedName>
        <fullName evidence="4">Putative RNA binding protein</fullName>
    </submittedName>
</protein>
<gene>
    <name evidence="4" type="ORF">TCIL3000_10_12810</name>
</gene>
<accession>G0UYN2</accession>
<dbReference type="Gene3D" id="3.30.40.10">
    <property type="entry name" value="Zinc/RING finger domain, C3HC4 (zinc finger)"/>
    <property type="match status" value="1"/>
</dbReference>
<feature type="compositionally biased region" description="Low complexity" evidence="2">
    <location>
        <begin position="176"/>
        <end position="195"/>
    </location>
</feature>
<dbReference type="InterPro" id="IPR000571">
    <property type="entry name" value="Znf_CCCH"/>
</dbReference>
<dbReference type="PANTHER" id="PTHR19851">
    <property type="entry name" value="OS02G0203500 PROTEIN"/>
    <property type="match status" value="1"/>
</dbReference>
<dbReference type="VEuPathDB" id="TriTrypDB:TcIL3000_10_12810"/>
<dbReference type="PROSITE" id="PS50103">
    <property type="entry name" value="ZF_C3H1"/>
    <property type="match status" value="1"/>
</dbReference>
<keyword evidence="1" id="KW-0479">Metal-binding</keyword>
<evidence type="ECO:0000256" key="1">
    <source>
        <dbReference type="PROSITE-ProRule" id="PRU00723"/>
    </source>
</evidence>
<reference evidence="4" key="1">
    <citation type="journal article" date="2012" name="Proc. Natl. Acad. Sci. U.S.A.">
        <title>Antigenic diversity is generated by distinct evolutionary mechanisms in African trypanosome species.</title>
        <authorList>
            <person name="Jackson A.P."/>
            <person name="Berry A."/>
            <person name="Aslett M."/>
            <person name="Allison H.C."/>
            <person name="Burton P."/>
            <person name="Vavrova-Anderson J."/>
            <person name="Brown R."/>
            <person name="Browne H."/>
            <person name="Corton N."/>
            <person name="Hauser H."/>
            <person name="Gamble J."/>
            <person name="Gilderthorp R."/>
            <person name="Marcello L."/>
            <person name="McQuillan J."/>
            <person name="Otto T.D."/>
            <person name="Quail M.A."/>
            <person name="Sanders M.J."/>
            <person name="van Tonder A."/>
            <person name="Ginger M.L."/>
            <person name="Field M.C."/>
            <person name="Barry J.D."/>
            <person name="Hertz-Fowler C."/>
            <person name="Berriman M."/>
        </authorList>
    </citation>
    <scope>NUCLEOTIDE SEQUENCE</scope>
    <source>
        <strain evidence="4">IL3000</strain>
    </source>
</reference>
<dbReference type="EMBL" id="HE575323">
    <property type="protein sequence ID" value="CCC94499.1"/>
    <property type="molecule type" value="Genomic_DNA"/>
</dbReference>